<feature type="compositionally biased region" description="Basic and acidic residues" evidence="1">
    <location>
        <begin position="172"/>
        <end position="182"/>
    </location>
</feature>
<feature type="domain" description="X-Tfes XVIPCD" evidence="3">
    <location>
        <begin position="581"/>
        <end position="688"/>
    </location>
</feature>
<protein>
    <submittedName>
        <fullName evidence="4">DUF2235 domain-containing protein</fullName>
    </submittedName>
</protein>
<dbReference type="InterPro" id="IPR046519">
    <property type="entry name" value="X-Tfes_XVIPCD"/>
</dbReference>
<dbReference type="PANTHER" id="PTHR33840:SF1">
    <property type="entry name" value="TLE1 PHOSPHOLIPASE DOMAIN-CONTAINING PROTEIN"/>
    <property type="match status" value="1"/>
</dbReference>
<dbReference type="InterPro" id="IPR018712">
    <property type="entry name" value="Tle1-like_cat"/>
</dbReference>
<feature type="region of interest" description="Disordered" evidence="1">
    <location>
        <begin position="172"/>
        <end position="197"/>
    </location>
</feature>
<proteinExistence type="predicted"/>
<dbReference type="Pfam" id="PF20410">
    <property type="entry name" value="X-Tfes_XVIPCD"/>
    <property type="match status" value="1"/>
</dbReference>
<gene>
    <name evidence="4" type="ORF">FIV34_00760</name>
</gene>
<dbReference type="EMBL" id="CP041046">
    <property type="protein sequence ID" value="QDE37833.1"/>
    <property type="molecule type" value="Genomic_DNA"/>
</dbReference>
<evidence type="ECO:0000313" key="4">
    <source>
        <dbReference type="EMBL" id="QDE37833.1"/>
    </source>
</evidence>
<name>A0A4Y5Z059_9GAMM</name>
<dbReference type="PANTHER" id="PTHR33840">
    <property type="match status" value="1"/>
</dbReference>
<feature type="compositionally biased region" description="Basic and acidic residues" evidence="1">
    <location>
        <begin position="1"/>
        <end position="19"/>
    </location>
</feature>
<reference evidence="4 5" key="1">
    <citation type="submission" date="2019-06" db="EMBL/GenBank/DDBJ databases">
        <title>A complete genome sequence for Luteibacter pinisoli MAH-14.</title>
        <authorList>
            <person name="Baltrus D.A."/>
        </authorList>
    </citation>
    <scope>NUCLEOTIDE SEQUENCE [LARGE SCALE GENOMIC DNA]</scope>
    <source>
        <strain evidence="4 5">MAH-14</strain>
    </source>
</reference>
<accession>A0A4Y5Z059</accession>
<keyword evidence="5" id="KW-1185">Reference proteome</keyword>
<dbReference type="KEGG" id="lpy:FIV34_00760"/>
<feature type="domain" description="T6SS Phospholipase effector Tle1-like catalytic" evidence="2">
    <location>
        <begin position="56"/>
        <end position="180"/>
    </location>
</feature>
<evidence type="ECO:0000256" key="1">
    <source>
        <dbReference type="SAM" id="MobiDB-lite"/>
    </source>
</evidence>
<dbReference type="OrthoDB" id="5952792at2"/>
<dbReference type="Proteomes" id="UP000316093">
    <property type="component" value="Chromosome"/>
</dbReference>
<sequence>MKESHGRYTDGKLADDVHSHPPFPADVRSYVSLPQVARDFTVPSLRKAGEGDVRIFVANFDGTGNDMYGDSDHMTNVGWIHNQLLGDSVPEWIKPEYVAGPGTQKNAIVKLFDGATGFTYDARLEQMYKALLEQARHWADENPHVTIRVISVGFSRGGEEAAGFTRLLHQRGIQDERGREEATNGDGPDQITFTRPPIAAPGTVAQAVGLFDPVGTGRPHQRDRHLPPSVISGFQIVARDERRNLFPSSQIMTPGISEDGRFWSVEVPGSHSDIGGSYHLDGLSVVNGNYMADYINSLLPEPVLTLREETMDATRYAIHHSEEHSLMYRTTVYDRDGLRDVVGSQLSPPHCRFVVVCAPPDAVDPFFASMLAERHAFVAHDWRYPEILAVEHIIEPVVRPLLTAQPEPKPFDNHAFDLERHLAVGNIPLPSGYDVVQDKTPASSLQPVSRPATPDIGHDLQLARDGQTINERVRQELGPRPLAPIVRVRALEQEQTPDLEPPLDHSLNQSHEPIHAGSQVPETPAQIQPVAVEVERGPGKDVDVDLDVDVLPLQVPLAAVLEPARADAHAPSHYYPPNDPRNESHRDHRLHASIHNLLAALHEKEGIDLSPTQMERLSLATLVTVKAHGLSAVTHMQFGQDERSNTIPTIHAFEAFRDNLTDPRTGWAGLEATAALRQPEQAVIQQLQDVNMAIEQRQAVNDMDMSRQQGVGMSMNM</sequence>
<dbReference type="AlphaFoldDB" id="A0A4Y5Z059"/>
<evidence type="ECO:0000313" key="5">
    <source>
        <dbReference type="Proteomes" id="UP000316093"/>
    </source>
</evidence>
<feature type="region of interest" description="Disordered" evidence="1">
    <location>
        <begin position="1"/>
        <end position="20"/>
    </location>
</feature>
<dbReference type="RefSeq" id="WP_139978703.1">
    <property type="nucleotide sequence ID" value="NZ_CP041046.1"/>
</dbReference>
<organism evidence="4 5">
    <name type="scientific">Luteibacter pinisoli</name>
    <dbReference type="NCBI Taxonomy" id="2589080"/>
    <lineage>
        <taxon>Bacteria</taxon>
        <taxon>Pseudomonadati</taxon>
        <taxon>Pseudomonadota</taxon>
        <taxon>Gammaproteobacteria</taxon>
        <taxon>Lysobacterales</taxon>
        <taxon>Rhodanobacteraceae</taxon>
        <taxon>Luteibacter</taxon>
    </lineage>
</organism>
<evidence type="ECO:0000259" key="2">
    <source>
        <dbReference type="Pfam" id="PF09994"/>
    </source>
</evidence>
<evidence type="ECO:0000259" key="3">
    <source>
        <dbReference type="Pfam" id="PF20410"/>
    </source>
</evidence>
<dbReference type="Pfam" id="PF09994">
    <property type="entry name" value="T6SS_Tle1-like_cat"/>
    <property type="match status" value="1"/>
</dbReference>